<dbReference type="PRINTS" id="PR00385">
    <property type="entry name" value="P450"/>
</dbReference>
<comment type="similarity">
    <text evidence="2 4">Belongs to the cytochrome P450 family.</text>
</comment>
<keyword evidence="4" id="KW-0560">Oxidoreductase</keyword>
<dbReference type="PRINTS" id="PR00463">
    <property type="entry name" value="EP450I"/>
</dbReference>
<accession>A0A1S1LF50</accession>
<proteinExistence type="inferred from homology"/>
<keyword evidence="4" id="KW-0503">Monooxygenase</keyword>
<dbReference type="PANTHER" id="PTHR24305">
    <property type="entry name" value="CYTOCHROME P450"/>
    <property type="match status" value="1"/>
</dbReference>
<keyword evidence="3 4" id="KW-0349">Heme</keyword>
<dbReference type="Gene3D" id="1.10.630.10">
    <property type="entry name" value="Cytochrome P450"/>
    <property type="match status" value="1"/>
</dbReference>
<dbReference type="STRING" id="948102.BKG76_00470"/>
<dbReference type="InterPro" id="IPR050121">
    <property type="entry name" value="Cytochrome_P450_monoxygenase"/>
</dbReference>
<dbReference type="Pfam" id="PF00067">
    <property type="entry name" value="p450"/>
    <property type="match status" value="1"/>
</dbReference>
<dbReference type="GO" id="GO:0005506">
    <property type="term" value="F:iron ion binding"/>
    <property type="evidence" value="ECO:0007669"/>
    <property type="project" value="InterPro"/>
</dbReference>
<evidence type="ECO:0000256" key="2">
    <source>
        <dbReference type="ARBA" id="ARBA00010617"/>
    </source>
</evidence>
<dbReference type="Proteomes" id="UP000179616">
    <property type="component" value="Unassembled WGS sequence"/>
</dbReference>
<dbReference type="PROSITE" id="PS00086">
    <property type="entry name" value="CYTOCHROME_P450"/>
    <property type="match status" value="1"/>
</dbReference>
<organism evidence="5 6">
    <name type="scientific">Mycobacteroides franklinii</name>
    <dbReference type="NCBI Taxonomy" id="948102"/>
    <lineage>
        <taxon>Bacteria</taxon>
        <taxon>Bacillati</taxon>
        <taxon>Actinomycetota</taxon>
        <taxon>Actinomycetes</taxon>
        <taxon>Mycobacteriales</taxon>
        <taxon>Mycobacteriaceae</taxon>
        <taxon>Mycobacteroides</taxon>
    </lineage>
</organism>
<dbReference type="InterPro" id="IPR036396">
    <property type="entry name" value="Cyt_P450_sf"/>
</dbReference>
<reference evidence="5 6" key="1">
    <citation type="submission" date="2016-10" db="EMBL/GenBank/DDBJ databases">
        <title>Evaluation of Human, Veterinary and Environmental Mycobacterium chelonae Isolates by Core Genome Phylogenomic Analysis, Targeted Gene Comparison, and Anti-microbial Susceptibility Patterns: A Tale of Mistaken Identities.</title>
        <authorList>
            <person name="Fogelson S.B."/>
            <person name="Camus A.C."/>
            <person name="Lorenz W."/>
            <person name="Vasireddy R."/>
            <person name="Vasireddy S."/>
            <person name="Smith T."/>
            <person name="Brown-Elliott B.A."/>
            <person name="Wallace R.J.Jr."/>
            <person name="Hasan N.A."/>
            <person name="Reischl U."/>
            <person name="Sanchez S."/>
        </authorList>
    </citation>
    <scope>NUCLEOTIDE SEQUENCE [LARGE SCALE GENOMIC DNA]</scope>
    <source>
        <strain evidence="5 6">1559</strain>
    </source>
</reference>
<dbReference type="SUPFAM" id="SSF48264">
    <property type="entry name" value="Cytochrome P450"/>
    <property type="match status" value="1"/>
</dbReference>
<evidence type="ECO:0000256" key="1">
    <source>
        <dbReference type="ARBA" id="ARBA00001971"/>
    </source>
</evidence>
<dbReference type="GO" id="GO:0016705">
    <property type="term" value="F:oxidoreductase activity, acting on paired donors, with incorporation or reduction of molecular oxygen"/>
    <property type="evidence" value="ECO:0007669"/>
    <property type="project" value="InterPro"/>
</dbReference>
<dbReference type="GO" id="GO:0020037">
    <property type="term" value="F:heme binding"/>
    <property type="evidence" value="ECO:0007669"/>
    <property type="project" value="InterPro"/>
</dbReference>
<dbReference type="RefSeq" id="WP_070934976.1">
    <property type="nucleotide sequence ID" value="NZ_MLIK01000003.1"/>
</dbReference>
<dbReference type="InterPro" id="IPR001128">
    <property type="entry name" value="Cyt_P450"/>
</dbReference>
<name>A0A1S1LF50_9MYCO</name>
<evidence type="ECO:0000256" key="3">
    <source>
        <dbReference type="PIRSR" id="PIRSR602401-1"/>
    </source>
</evidence>
<dbReference type="PANTHER" id="PTHR24305:SF166">
    <property type="entry name" value="CYTOCHROME P450 12A4, MITOCHONDRIAL-RELATED"/>
    <property type="match status" value="1"/>
</dbReference>
<dbReference type="EMBL" id="MLIK01000003">
    <property type="protein sequence ID" value="OHU31718.1"/>
    <property type="molecule type" value="Genomic_DNA"/>
</dbReference>
<dbReference type="InterPro" id="IPR002401">
    <property type="entry name" value="Cyt_P450_E_grp-I"/>
</dbReference>
<dbReference type="GeneID" id="57165257"/>
<dbReference type="AlphaFoldDB" id="A0A1S1LF50"/>
<evidence type="ECO:0000313" key="6">
    <source>
        <dbReference type="Proteomes" id="UP000179616"/>
    </source>
</evidence>
<gene>
    <name evidence="5" type="ORF">BKG76_00470</name>
</gene>
<dbReference type="OrthoDB" id="7376058at2"/>
<evidence type="ECO:0000256" key="4">
    <source>
        <dbReference type="RuleBase" id="RU000461"/>
    </source>
</evidence>
<sequence length="460" mass="51563">MSSATISPADVTGLPIPPGPSGVKGAGALARLIRDPWLYPLKLTQKYGDIVSIPTPFVKTIYVGHPDWVDHVLVQNPDRYRRSDMVAKQMVPPKLGHNFFAFADDPEWRRGRSLYRPSFTQKNLAELGDLFTASVTAQVDSWAHAHGAAEGYLDIEEMTRKLALIVLFNAMFDEYLSPRMLEASMIKKTISFGMLATTARVGMYSFPAWVPRPFQRRMDSMLEMIMGGADQLIEMRRRHPTERTDILNLLINATYDDGSPLENDKIAVEIAGMIVGGHETTAAALAWTFALVSGHPEIERRLIAEVDSLDGKPVTVADMARLPLARACFDEAQRLQGGLVINPKTALVDDEMGGYRIAAGTTILYSSLALQRDPRFWPEPNRYNPDRFLNNEADLRAFVPFGRGQRLCLGMRMAYIEAVLTIATAYQRYRFELPKGYEPRHQYRMSMGLKGGLPARVVRR</sequence>
<dbReference type="InterPro" id="IPR017972">
    <property type="entry name" value="Cyt_P450_CS"/>
</dbReference>
<dbReference type="GO" id="GO:0004497">
    <property type="term" value="F:monooxygenase activity"/>
    <property type="evidence" value="ECO:0007669"/>
    <property type="project" value="UniProtKB-KW"/>
</dbReference>
<keyword evidence="3 4" id="KW-0408">Iron</keyword>
<protein>
    <submittedName>
        <fullName evidence="5">Cytochrome P450</fullName>
    </submittedName>
</protein>
<comment type="cofactor">
    <cofactor evidence="1 3">
        <name>heme</name>
        <dbReference type="ChEBI" id="CHEBI:30413"/>
    </cofactor>
</comment>
<feature type="binding site" description="axial binding residue" evidence="3">
    <location>
        <position position="408"/>
    </location>
    <ligand>
        <name>heme</name>
        <dbReference type="ChEBI" id="CHEBI:30413"/>
    </ligand>
    <ligandPart>
        <name>Fe</name>
        <dbReference type="ChEBI" id="CHEBI:18248"/>
    </ligandPart>
</feature>
<comment type="caution">
    <text evidence="5">The sequence shown here is derived from an EMBL/GenBank/DDBJ whole genome shotgun (WGS) entry which is preliminary data.</text>
</comment>
<keyword evidence="3 4" id="KW-0479">Metal-binding</keyword>
<evidence type="ECO:0000313" key="5">
    <source>
        <dbReference type="EMBL" id="OHU31718.1"/>
    </source>
</evidence>